<dbReference type="Gene3D" id="3.40.50.300">
    <property type="entry name" value="P-loop containing nucleotide triphosphate hydrolases"/>
    <property type="match status" value="1"/>
</dbReference>
<evidence type="ECO:0000313" key="6">
    <source>
        <dbReference type="Proteomes" id="UP001201163"/>
    </source>
</evidence>
<feature type="domain" description="Nephrocystin 3-like N-terminal" evidence="4">
    <location>
        <begin position="27"/>
        <end position="180"/>
    </location>
</feature>
<dbReference type="Gene3D" id="2.130.10.10">
    <property type="entry name" value="YVTN repeat-like/Quinoprotein amine dehydrogenase"/>
    <property type="match status" value="3"/>
</dbReference>
<dbReference type="InterPro" id="IPR019775">
    <property type="entry name" value="WD40_repeat_CS"/>
</dbReference>
<dbReference type="PROSITE" id="PS50294">
    <property type="entry name" value="WD_REPEATS_REGION"/>
    <property type="match status" value="1"/>
</dbReference>
<dbReference type="InterPro" id="IPR027417">
    <property type="entry name" value="P-loop_NTPase"/>
</dbReference>
<dbReference type="Pfam" id="PF00400">
    <property type="entry name" value="WD40"/>
    <property type="match status" value="3"/>
</dbReference>
<dbReference type="SUPFAM" id="SSF82171">
    <property type="entry name" value="DPP6 N-terminal domain-like"/>
    <property type="match status" value="1"/>
</dbReference>
<organism evidence="5 6">
    <name type="scientific">Lactarius akahatsu</name>
    <dbReference type="NCBI Taxonomy" id="416441"/>
    <lineage>
        <taxon>Eukaryota</taxon>
        <taxon>Fungi</taxon>
        <taxon>Dikarya</taxon>
        <taxon>Basidiomycota</taxon>
        <taxon>Agaricomycotina</taxon>
        <taxon>Agaricomycetes</taxon>
        <taxon>Russulales</taxon>
        <taxon>Russulaceae</taxon>
        <taxon>Lactarius</taxon>
    </lineage>
</organism>
<dbReference type="PROSITE" id="PS50082">
    <property type="entry name" value="WD_REPEATS_2"/>
    <property type="match status" value="2"/>
</dbReference>
<dbReference type="PANTHER" id="PTHR19879">
    <property type="entry name" value="TRANSCRIPTION INITIATION FACTOR TFIID"/>
    <property type="match status" value="1"/>
</dbReference>
<evidence type="ECO:0000256" key="3">
    <source>
        <dbReference type="PROSITE-ProRule" id="PRU00221"/>
    </source>
</evidence>
<dbReference type="PANTHER" id="PTHR19879:SF9">
    <property type="entry name" value="TRANSCRIPTION INITIATION FACTOR TFIID SUBUNIT 5"/>
    <property type="match status" value="1"/>
</dbReference>
<keyword evidence="1 3" id="KW-0853">WD repeat</keyword>
<gene>
    <name evidence="5" type="ORF">EDB92DRAFT_1979343</name>
</gene>
<dbReference type="SUPFAM" id="SSF50978">
    <property type="entry name" value="WD40 repeat-like"/>
    <property type="match status" value="1"/>
</dbReference>
<reference evidence="5" key="1">
    <citation type="submission" date="2022-01" db="EMBL/GenBank/DDBJ databases">
        <title>Comparative genomics reveals a dynamic genome evolution in the ectomycorrhizal milk-cap (Lactarius) mushrooms.</title>
        <authorList>
            <consortium name="DOE Joint Genome Institute"/>
            <person name="Lebreton A."/>
            <person name="Tang N."/>
            <person name="Kuo A."/>
            <person name="LaButti K."/>
            <person name="Drula E."/>
            <person name="Barry K."/>
            <person name="Clum A."/>
            <person name="Lipzen A."/>
            <person name="Mousain D."/>
            <person name="Ng V."/>
            <person name="Wang R."/>
            <person name="Wang X."/>
            <person name="Dai Y."/>
            <person name="Henrissat B."/>
            <person name="Grigoriev I.V."/>
            <person name="Guerin-Laguette A."/>
            <person name="Yu F."/>
            <person name="Martin F.M."/>
        </authorList>
    </citation>
    <scope>NUCLEOTIDE SEQUENCE</scope>
    <source>
        <strain evidence="5">QP</strain>
    </source>
</reference>
<accession>A0AAD4Q947</accession>
<comment type="caution">
    <text evidence="5">The sequence shown here is derived from an EMBL/GenBank/DDBJ whole genome shotgun (WGS) entry which is preliminary data.</text>
</comment>
<dbReference type="InterPro" id="IPR056884">
    <property type="entry name" value="NPHP3-like_N"/>
</dbReference>
<dbReference type="EMBL" id="JAKELL010000017">
    <property type="protein sequence ID" value="KAH8993705.1"/>
    <property type="molecule type" value="Genomic_DNA"/>
</dbReference>
<dbReference type="Proteomes" id="UP001201163">
    <property type="component" value="Unassembled WGS sequence"/>
</dbReference>
<dbReference type="PROSITE" id="PS00678">
    <property type="entry name" value="WD_REPEATS_1"/>
    <property type="match status" value="1"/>
</dbReference>
<dbReference type="InterPro" id="IPR036322">
    <property type="entry name" value="WD40_repeat_dom_sf"/>
</dbReference>
<dbReference type="Pfam" id="PF24883">
    <property type="entry name" value="NPHP3_N"/>
    <property type="match status" value="1"/>
</dbReference>
<keyword evidence="6" id="KW-1185">Reference proteome</keyword>
<dbReference type="InterPro" id="IPR001680">
    <property type="entry name" value="WD40_rpt"/>
</dbReference>
<dbReference type="SUPFAM" id="SSF52540">
    <property type="entry name" value="P-loop containing nucleoside triphosphate hydrolases"/>
    <property type="match status" value="1"/>
</dbReference>
<evidence type="ECO:0000313" key="5">
    <source>
        <dbReference type="EMBL" id="KAH8993705.1"/>
    </source>
</evidence>
<proteinExistence type="predicted"/>
<keyword evidence="2" id="KW-0677">Repeat</keyword>
<evidence type="ECO:0000256" key="1">
    <source>
        <dbReference type="ARBA" id="ARBA00022574"/>
    </source>
</evidence>
<dbReference type="AlphaFoldDB" id="A0AAD4Q947"/>
<evidence type="ECO:0000256" key="2">
    <source>
        <dbReference type="ARBA" id="ARBA00022737"/>
    </source>
</evidence>
<feature type="repeat" description="WD" evidence="3">
    <location>
        <begin position="839"/>
        <end position="874"/>
    </location>
</feature>
<dbReference type="InterPro" id="IPR015943">
    <property type="entry name" value="WD40/YVTN_repeat-like_dom_sf"/>
</dbReference>
<protein>
    <recommendedName>
        <fullName evidence="4">Nephrocystin 3-like N-terminal domain-containing protein</fullName>
    </recommendedName>
</protein>
<dbReference type="SMART" id="SM00320">
    <property type="entry name" value="WD40"/>
    <property type="match status" value="9"/>
</dbReference>
<evidence type="ECO:0000259" key="4">
    <source>
        <dbReference type="Pfam" id="PF24883"/>
    </source>
</evidence>
<feature type="repeat" description="WD" evidence="3">
    <location>
        <begin position="763"/>
        <end position="787"/>
    </location>
</feature>
<name>A0AAD4Q947_9AGAM</name>
<sequence length="1143" mass="127401">MLGAIGEFMEKETILLLYSENVVEVKRRDPSAARIFQLSGIAGSGKSAIARLASIRAALLADHIVVSVFFSQFGYAGLFDPSSVFQTFAFQFSLLDIGYKERVSEVINEDPNIFEKDLRFQYEKLIIETLGAIRRPHSRVLIILDGLDECEPHGVIAVLKVLLADDIDHPEELKILTTSRPEVHLRNIFDAQSDISKLSLEEVETESDIQFYLRTSFEQPPTYLDDPFTVSEETISELGKRAGNSFIYAATILRFIFDGHSQDPQQRVDFLLGIKADPEDHPNARLDALFLGILQHALPLGASEAEKHRVRTVLGLLVCFREQFPIDNMEKSCELKPGDVRSALHHLHSLVRVRVPVPEKKESRFSHYLLTDLFVQEPNCSEALIYHRSFTDFIIDPARCPDRNLVVDISSEEKRIFNACSSFNGGDIDWPFSKFSAGRRYACLYWASHLTKIKDVDESTQYHLDGRFLLRWFEAMALLGMPHAAVTHIDQTSLKGQADKASNRLVDLMDNALRLLLRHATTTSYDSLLIYDTALFTPVYLHHQPPPLVVEVRRNSDDYSFHDCHEVVYHTDPVSSLVPLFRVYNDFLQVFAWSPNSRLIAVSQVDSIEIRDVLSGSIVDSFDLSPSSEHVLNPKKVSHQCFTFYPDNSRIAYITRDGRVQVRNTLARTEEFALTGHDAGLVSINVSPNGELLVSASNWGYIQVCNAENGDLLWTVDTGTRLKSTSISPNSRLLVSLSYSRDHGVQIWNAIDGLPLITLPHGVISISFSPDSSQLASVNEEGLVRVWGTSQTSTAPIQEWSIGALPACLFFSPDGSKIAAAADNNVYILRRGADDFVTLDGHTDPVTSLAFSVDGQRLASGSLDGTIRVWDVSSIGSDTLGVVKNKQADWHDVSWSPRGQVVMASNFRERKAWIWNTQDGTSRVLEDCLPVAISDCGKYLATHSSSRTQNTETITTRRIASGVAQSISFSFSFKASPDSLRPKFFPNSSRFAAISGKEVFTWDASVAHPEVTRLVGHSEKVFDLHIVPDGSRLLSRAGEEVFAWNVDTLQLVSRTGNVISPRTLTPPIIETTKDNWVVMTLLDNGGLIRLFKLPSGYRPYILSTWGITVSWLSKCILFRSGNGSVFIVDISALPAVLTIDLTN</sequence>